<proteinExistence type="predicted"/>
<dbReference type="Proteomes" id="UP000688137">
    <property type="component" value="Unassembled WGS sequence"/>
</dbReference>
<evidence type="ECO:0000313" key="1">
    <source>
        <dbReference type="EMBL" id="CAD8111058.1"/>
    </source>
</evidence>
<comment type="caution">
    <text evidence="1">The sequence shown here is derived from an EMBL/GenBank/DDBJ whole genome shotgun (WGS) entry which is preliminary data.</text>
</comment>
<organism evidence="1 2">
    <name type="scientific">Paramecium primaurelia</name>
    <dbReference type="NCBI Taxonomy" id="5886"/>
    <lineage>
        <taxon>Eukaryota</taxon>
        <taxon>Sar</taxon>
        <taxon>Alveolata</taxon>
        <taxon>Ciliophora</taxon>
        <taxon>Intramacronucleata</taxon>
        <taxon>Oligohymenophorea</taxon>
        <taxon>Peniculida</taxon>
        <taxon>Parameciidae</taxon>
        <taxon>Paramecium</taxon>
    </lineage>
</organism>
<reference evidence="1" key="1">
    <citation type="submission" date="2021-01" db="EMBL/GenBank/DDBJ databases">
        <authorList>
            <consortium name="Genoscope - CEA"/>
            <person name="William W."/>
        </authorList>
    </citation>
    <scope>NUCLEOTIDE SEQUENCE</scope>
</reference>
<sequence length="183" mass="21397">MDFKTRFQGRTTTMDKNGVIGIISKTSQPINKYNEQQIITTNMNINQNPPSYYFQKFQRNAQQVLQSEKDIDLTPSTRSEYPSYKFRQDLQKLNLDEYETVIIPKKPLEGEKHSMTHSFVPIINKEINIRASQQLNQGQELIKTQNYSRYLKNVNPNQNANTFIQAGYGALKQKKLYLQNLKK</sequence>
<dbReference type="AlphaFoldDB" id="A0A8S1Q6H6"/>
<gene>
    <name evidence="1" type="ORF">PPRIM_AZ9-3.1.T1460075</name>
</gene>
<dbReference type="OMA" id="QIITTNM"/>
<evidence type="ECO:0000313" key="2">
    <source>
        <dbReference type="Proteomes" id="UP000688137"/>
    </source>
</evidence>
<accession>A0A8S1Q6H6</accession>
<keyword evidence="2" id="KW-1185">Reference proteome</keyword>
<protein>
    <submittedName>
        <fullName evidence="1">Uncharacterized protein</fullName>
    </submittedName>
</protein>
<name>A0A8S1Q6H6_PARPR</name>
<dbReference type="EMBL" id="CAJJDM010000150">
    <property type="protein sequence ID" value="CAD8111058.1"/>
    <property type="molecule type" value="Genomic_DNA"/>
</dbReference>